<comment type="caution">
    <text evidence="2">The sequence shown here is derived from an EMBL/GenBank/DDBJ whole genome shotgun (WGS) entry which is preliminary data.</text>
</comment>
<organism evidence="2 3">
    <name type="scientific">Colletotrichum costaricense</name>
    <dbReference type="NCBI Taxonomy" id="1209916"/>
    <lineage>
        <taxon>Eukaryota</taxon>
        <taxon>Fungi</taxon>
        <taxon>Dikarya</taxon>
        <taxon>Ascomycota</taxon>
        <taxon>Pezizomycotina</taxon>
        <taxon>Sordariomycetes</taxon>
        <taxon>Hypocreomycetidae</taxon>
        <taxon>Glomerellales</taxon>
        <taxon>Glomerellaceae</taxon>
        <taxon>Colletotrichum</taxon>
        <taxon>Colletotrichum acutatum species complex</taxon>
    </lineage>
</organism>
<evidence type="ECO:0000256" key="1">
    <source>
        <dbReference type="SAM" id="MobiDB-lite"/>
    </source>
</evidence>
<dbReference type="GeneID" id="85341189"/>
<name>A0AAJ0DZ60_9PEZI</name>
<dbReference type="Proteomes" id="UP001240678">
    <property type="component" value="Unassembled WGS sequence"/>
</dbReference>
<sequence>MPSTQEEFTLPLRPRDTAENTLSDAQGGEADLLDDQEDDPTQHHVNFFNHPNAVFRTYEMNVGVPTIRNLWLYNFQELRSSDKSRDFSISHKKIPVIMRKIKVARRRFLDSDADMTSIPAEFFNFLHPIDHFIFKIESTFQTNVTKHLKKKHSRDESDDETEEIQNTMKKARIAIAYEEIEKMAQEEQIRYWKEMALGLKNKLEAKDEVVKGLHKLLHEMKDRKNRSSLEFNYCITRLWDDALPKIDEKQRKQGQTEWASSQL</sequence>
<evidence type="ECO:0000313" key="2">
    <source>
        <dbReference type="EMBL" id="KAK1524397.1"/>
    </source>
</evidence>
<accession>A0AAJ0DZ60</accession>
<dbReference type="RefSeq" id="XP_060312342.1">
    <property type="nucleotide sequence ID" value="XM_060457642.1"/>
</dbReference>
<reference evidence="2 3" key="1">
    <citation type="submission" date="2016-10" db="EMBL/GenBank/DDBJ databases">
        <title>The genome sequence of Colletotrichum fioriniae PJ7.</title>
        <authorList>
            <person name="Baroncelli R."/>
        </authorList>
    </citation>
    <scope>NUCLEOTIDE SEQUENCE [LARGE SCALE GENOMIC DNA]</scope>
    <source>
        <strain evidence="2 3">IMI 309622</strain>
    </source>
</reference>
<evidence type="ECO:0000313" key="3">
    <source>
        <dbReference type="Proteomes" id="UP001240678"/>
    </source>
</evidence>
<dbReference type="AlphaFoldDB" id="A0AAJ0DZ60"/>
<protein>
    <submittedName>
        <fullName evidence="2">Uncharacterized protein</fullName>
    </submittedName>
</protein>
<gene>
    <name evidence="2" type="ORF">CCOS01_09484</name>
</gene>
<dbReference type="EMBL" id="MOOE01000009">
    <property type="protein sequence ID" value="KAK1524397.1"/>
    <property type="molecule type" value="Genomic_DNA"/>
</dbReference>
<keyword evidence="3" id="KW-1185">Reference proteome</keyword>
<proteinExistence type="predicted"/>
<feature type="region of interest" description="Disordered" evidence="1">
    <location>
        <begin position="1"/>
        <end position="22"/>
    </location>
</feature>